<protein>
    <recommendedName>
        <fullName evidence="3">STPR domain-containing protein</fullName>
    </recommendedName>
</protein>
<reference evidence="4 5" key="1">
    <citation type="submission" date="2022-01" db="EMBL/GenBank/DDBJ databases">
        <title>A chromosomal length assembly of Cordylochernes scorpioides.</title>
        <authorList>
            <person name="Zeh D."/>
            <person name="Zeh J."/>
        </authorList>
    </citation>
    <scope>NUCLEOTIDE SEQUENCE [LARGE SCALE GENOMIC DNA]</scope>
    <source>
        <strain evidence="4">IN4F17</strain>
        <tissue evidence="4">Whole Body</tissue>
    </source>
</reference>
<feature type="compositionally biased region" description="Low complexity" evidence="2">
    <location>
        <begin position="652"/>
        <end position="665"/>
    </location>
</feature>
<organism evidence="4 5">
    <name type="scientific">Cordylochernes scorpioides</name>
    <dbReference type="NCBI Taxonomy" id="51811"/>
    <lineage>
        <taxon>Eukaryota</taxon>
        <taxon>Metazoa</taxon>
        <taxon>Ecdysozoa</taxon>
        <taxon>Arthropoda</taxon>
        <taxon>Chelicerata</taxon>
        <taxon>Arachnida</taxon>
        <taxon>Pseudoscorpiones</taxon>
        <taxon>Cheliferoidea</taxon>
        <taxon>Chernetidae</taxon>
        <taxon>Cordylochernes</taxon>
    </lineage>
</organism>
<dbReference type="Proteomes" id="UP001235939">
    <property type="component" value="Chromosome 15"/>
</dbReference>
<gene>
    <name evidence="4" type="ORF">LAZ67_15002799</name>
</gene>
<feature type="domain" description="STPR" evidence="3">
    <location>
        <begin position="13"/>
        <end position="69"/>
    </location>
</feature>
<dbReference type="InterPro" id="IPR048998">
    <property type="entry name" value="STPR"/>
</dbReference>
<feature type="region of interest" description="Disordered" evidence="2">
    <location>
        <begin position="652"/>
        <end position="673"/>
    </location>
</feature>
<name>A0ABY6L9U6_9ARAC</name>
<dbReference type="Pfam" id="PF21107">
    <property type="entry name" value="STPRs"/>
    <property type="match status" value="1"/>
</dbReference>
<evidence type="ECO:0000256" key="2">
    <source>
        <dbReference type="SAM" id="MobiDB-lite"/>
    </source>
</evidence>
<evidence type="ECO:0000313" key="4">
    <source>
        <dbReference type="EMBL" id="UYV77909.1"/>
    </source>
</evidence>
<evidence type="ECO:0000313" key="5">
    <source>
        <dbReference type="Proteomes" id="UP001235939"/>
    </source>
</evidence>
<dbReference type="EMBL" id="CP092877">
    <property type="protein sequence ID" value="UYV77909.1"/>
    <property type="molecule type" value="Genomic_DNA"/>
</dbReference>
<evidence type="ECO:0000256" key="1">
    <source>
        <dbReference type="SAM" id="Coils"/>
    </source>
</evidence>
<keyword evidence="5" id="KW-1185">Reference proteome</keyword>
<feature type="compositionally biased region" description="Acidic residues" evidence="2">
    <location>
        <begin position="461"/>
        <end position="474"/>
    </location>
</feature>
<feature type="region of interest" description="Disordered" evidence="2">
    <location>
        <begin position="461"/>
        <end position="504"/>
    </location>
</feature>
<evidence type="ECO:0000259" key="3">
    <source>
        <dbReference type="Pfam" id="PF21107"/>
    </source>
</evidence>
<proteinExistence type="predicted"/>
<feature type="compositionally biased region" description="Basic residues" evidence="2">
    <location>
        <begin position="478"/>
        <end position="502"/>
    </location>
</feature>
<feature type="coiled-coil region" evidence="1">
    <location>
        <begin position="14"/>
        <end position="64"/>
    </location>
</feature>
<keyword evidence="1" id="KW-0175">Coiled coil</keyword>
<accession>A0ABY6L9U6</accession>
<sequence>MDQQIDTPHWGISNETAEQRAARLLRKAEASRSRIDNETAEQRAARLLRKAEASRSRIDNETAEQRAARQCYKIVSRDKLIAPLCMRKIPGQNKSRRDKHRSGNQWEILMRLKWGCKAHFIERLQYIVLVGYGHHGPFQGWVCGPVPEGCWGPILIGVAVPPPPNTGPLIVSSYSLSGEERKSAAPLQERPPILVDSSSNAQSCLPQIHSYCSLQKKSYVEEAQNRQPMPPATVSNVRPNITMNTLPNIPVHNYYHRVPQQNNMPNQSVLPPAIIMNGILIRPMAGSTPSHLPPIRKEGDYYNLLRTIGENSQNPANSSYNQTKVNKCKGLIRDYLSQNVMPRKYVFSNKSRRGRPPLSSYPVDRFEQFLPQCGPPYHPSPKTVSKSLNILEPEVILEEGNHPLEIAGLKANPSVDIIHDPRVILHKLSPEEVELFSCKAPPPSYSPVLEDSEVVFIHDTDDEDTEIEEEEDADYSPKRKNSPKKRSRNSPRKSFQARKRAKMTPCPNVTVQKFQPIMDNSPQNPYEDDNILRILSQHAAAVLSSDSHSNTTQANLANSSIATPRSEVTTIKYPKPNSLFTEYLEDNGLEMTTVSTISKEIPRQRIKVESEKMIPNSSQDSQVLLKSPSTSLANNISPNYNQEERQVLDTITIDSDTSDTNTSDSDSSDSEAVDPFKGLIKPCRVVLKKILLFPPYF</sequence>